<organism evidence="2 3">
    <name type="scientific">Hungatella hathewayi WAL-18680</name>
    <dbReference type="NCBI Taxonomy" id="742737"/>
    <lineage>
        <taxon>Bacteria</taxon>
        <taxon>Bacillati</taxon>
        <taxon>Bacillota</taxon>
        <taxon>Clostridia</taxon>
        <taxon>Lachnospirales</taxon>
        <taxon>Lachnospiraceae</taxon>
        <taxon>Hungatella</taxon>
    </lineage>
</organism>
<evidence type="ECO:0000313" key="3">
    <source>
        <dbReference type="Proteomes" id="UP000005384"/>
    </source>
</evidence>
<proteinExistence type="predicted"/>
<dbReference type="AlphaFoldDB" id="G5IF00"/>
<dbReference type="RefSeq" id="WP_006780057.1">
    <property type="nucleotide sequence ID" value="NZ_CP040506.1"/>
</dbReference>
<comment type="caution">
    <text evidence="2">The sequence shown here is derived from an EMBL/GenBank/DDBJ whole genome shotgun (WGS) entry which is preliminary data.</text>
</comment>
<gene>
    <name evidence="2" type="ORF">HMPREF9473_02077</name>
</gene>
<dbReference type="HOGENOM" id="CLU_3062344_0_0_9"/>
<dbReference type="Proteomes" id="UP000005384">
    <property type="component" value="Unassembled WGS sequence"/>
</dbReference>
<dbReference type="EMBL" id="ADLN01000041">
    <property type="protein sequence ID" value="EHI59929.1"/>
    <property type="molecule type" value="Genomic_DNA"/>
</dbReference>
<feature type="region of interest" description="Disordered" evidence="1">
    <location>
        <begin position="1"/>
        <end position="53"/>
    </location>
</feature>
<feature type="compositionally biased region" description="Basic and acidic residues" evidence="1">
    <location>
        <begin position="41"/>
        <end position="53"/>
    </location>
</feature>
<name>G5IF00_9FIRM</name>
<reference evidence="2 3" key="1">
    <citation type="submission" date="2011-08" db="EMBL/GenBank/DDBJ databases">
        <title>The Genome Sequence of Clostridium hathewayi WAL-18680.</title>
        <authorList>
            <consortium name="The Broad Institute Genome Sequencing Platform"/>
            <person name="Earl A."/>
            <person name="Ward D."/>
            <person name="Feldgarden M."/>
            <person name="Gevers D."/>
            <person name="Finegold S.M."/>
            <person name="Summanen P.H."/>
            <person name="Molitoris D.R."/>
            <person name="Song M."/>
            <person name="Daigneault M."/>
            <person name="Allen-Vercoe E."/>
            <person name="Young S.K."/>
            <person name="Zeng Q."/>
            <person name="Gargeya S."/>
            <person name="Fitzgerald M."/>
            <person name="Haas B."/>
            <person name="Abouelleil A."/>
            <person name="Alvarado L."/>
            <person name="Arachchi H.M."/>
            <person name="Berlin A."/>
            <person name="Brown A."/>
            <person name="Chapman S.B."/>
            <person name="Chen Z."/>
            <person name="Dunbar C."/>
            <person name="Freedman E."/>
            <person name="Gearin G."/>
            <person name="Gellesch M."/>
            <person name="Goldberg J."/>
            <person name="Griggs A."/>
            <person name="Gujja S."/>
            <person name="Heiman D."/>
            <person name="Howarth C."/>
            <person name="Larson L."/>
            <person name="Lui A."/>
            <person name="MacDonald P.J.P."/>
            <person name="Montmayeur A."/>
            <person name="Murphy C."/>
            <person name="Neiman D."/>
            <person name="Pearson M."/>
            <person name="Priest M."/>
            <person name="Roberts A."/>
            <person name="Saif S."/>
            <person name="Shea T."/>
            <person name="Shenoy N."/>
            <person name="Sisk P."/>
            <person name="Stolte C."/>
            <person name="Sykes S."/>
            <person name="Wortman J."/>
            <person name="Nusbaum C."/>
            <person name="Birren B."/>
        </authorList>
    </citation>
    <scope>NUCLEOTIDE SEQUENCE [LARGE SCALE GENOMIC DNA]</scope>
    <source>
        <strain evidence="2 3">WAL-18680</strain>
    </source>
</reference>
<sequence length="53" mass="5783">MGRKEQEGSPYETPAPYGDGDIPEIDLPGTADATNDIPDEFPGREQSGRMRSM</sequence>
<protein>
    <submittedName>
        <fullName evidence="2">Uncharacterized protein</fullName>
    </submittedName>
</protein>
<evidence type="ECO:0000256" key="1">
    <source>
        <dbReference type="SAM" id="MobiDB-lite"/>
    </source>
</evidence>
<keyword evidence="3" id="KW-1185">Reference proteome</keyword>
<evidence type="ECO:0000313" key="2">
    <source>
        <dbReference type="EMBL" id="EHI59929.1"/>
    </source>
</evidence>
<accession>G5IF00</accession>
<dbReference type="PATRIC" id="fig|742737.3.peg.2098"/>